<organism evidence="1 2">
    <name type="scientific">Anaerotruncus colihominis DSM 17241</name>
    <dbReference type="NCBI Taxonomy" id="445972"/>
    <lineage>
        <taxon>Bacteria</taxon>
        <taxon>Bacillati</taxon>
        <taxon>Bacillota</taxon>
        <taxon>Clostridia</taxon>
        <taxon>Eubacteriales</taxon>
        <taxon>Oscillospiraceae</taxon>
        <taxon>Anaerotruncus</taxon>
    </lineage>
</organism>
<evidence type="ECO:0000313" key="1">
    <source>
        <dbReference type="EMBL" id="EDS09664.1"/>
    </source>
</evidence>
<dbReference type="HOGENOM" id="CLU_3211630_0_0_9"/>
<evidence type="ECO:0000313" key="2">
    <source>
        <dbReference type="Proteomes" id="UP000003803"/>
    </source>
</evidence>
<keyword evidence="2" id="KW-1185">Reference proteome</keyword>
<protein>
    <submittedName>
        <fullName evidence="1">Uncharacterized protein</fullName>
    </submittedName>
</protein>
<gene>
    <name evidence="1" type="ORF">ANACOL_03808</name>
</gene>
<dbReference type="EMBL" id="ABGD02000027">
    <property type="protein sequence ID" value="EDS09664.1"/>
    <property type="molecule type" value="Genomic_DNA"/>
</dbReference>
<dbReference type="AlphaFoldDB" id="B0PG76"/>
<name>B0PG76_9FIRM</name>
<proteinExistence type="predicted"/>
<accession>B0PG76</accession>
<reference evidence="1" key="1">
    <citation type="submission" date="2007-11" db="EMBL/GenBank/DDBJ databases">
        <authorList>
            <person name="Fulton L."/>
            <person name="Clifton S."/>
            <person name="Fulton B."/>
            <person name="Xu J."/>
            <person name="Minx P."/>
            <person name="Pepin K.H."/>
            <person name="Johnson M."/>
            <person name="Thiruvilangam P."/>
            <person name="Bhonagiri V."/>
            <person name="Nash W.E."/>
            <person name="Mardis E.R."/>
            <person name="Wilson R.K."/>
        </authorList>
    </citation>
    <scope>NUCLEOTIDE SEQUENCE [LARGE SCALE GENOMIC DNA]</scope>
    <source>
        <strain evidence="1">DSM 17241</strain>
    </source>
</reference>
<dbReference type="Proteomes" id="UP000003803">
    <property type="component" value="Unassembled WGS sequence"/>
</dbReference>
<comment type="caution">
    <text evidence="1">The sequence shown here is derived from an EMBL/GenBank/DDBJ whole genome shotgun (WGS) entry which is preliminary data.</text>
</comment>
<reference evidence="1" key="2">
    <citation type="submission" date="2013-09" db="EMBL/GenBank/DDBJ databases">
        <title>Draft genome sequence of Anaerotruncus colihominis(DSM 17241).</title>
        <authorList>
            <person name="Sudarsanam P."/>
            <person name="Ley R."/>
            <person name="Guruge J."/>
            <person name="Turnbaugh P.J."/>
            <person name="Mahowald M."/>
            <person name="Liep D."/>
            <person name="Gordon J."/>
        </authorList>
    </citation>
    <scope>NUCLEOTIDE SEQUENCE</scope>
    <source>
        <strain evidence="1">DSM 17241</strain>
    </source>
</reference>
<sequence length="44" mass="5654">MRPKRFKDLVVYIFLHRIARRSYHCQQFFHNYKFNFYLKICIIV</sequence>